<dbReference type="OrthoDB" id="1492801at2"/>
<evidence type="ECO:0000259" key="4">
    <source>
        <dbReference type="Pfam" id="PF00288"/>
    </source>
</evidence>
<dbReference type="SUPFAM" id="SSF54211">
    <property type="entry name" value="Ribosomal protein S5 domain 2-like"/>
    <property type="match status" value="1"/>
</dbReference>
<dbReference type="InterPro" id="IPR014721">
    <property type="entry name" value="Ribsml_uS5_D2-typ_fold_subgr"/>
</dbReference>
<evidence type="ECO:0000313" key="6">
    <source>
        <dbReference type="EMBL" id="REF89342.1"/>
    </source>
</evidence>
<dbReference type="Pfam" id="PF00288">
    <property type="entry name" value="GHMP_kinases_N"/>
    <property type="match status" value="1"/>
</dbReference>
<dbReference type="GO" id="GO:0016301">
    <property type="term" value="F:kinase activity"/>
    <property type="evidence" value="ECO:0007669"/>
    <property type="project" value="UniProtKB-KW"/>
</dbReference>
<feature type="compositionally biased region" description="Polar residues" evidence="3">
    <location>
        <begin position="336"/>
        <end position="346"/>
    </location>
</feature>
<evidence type="ECO:0000256" key="1">
    <source>
        <dbReference type="ARBA" id="ARBA00022679"/>
    </source>
</evidence>
<dbReference type="RefSeq" id="WP_115835122.1">
    <property type="nucleotide sequence ID" value="NZ_CP025086.1"/>
</dbReference>
<feature type="domain" description="GHMP kinase N-terminal" evidence="4">
    <location>
        <begin position="64"/>
        <end position="129"/>
    </location>
</feature>
<accession>A0A3D9Z2E1</accession>
<dbReference type="EMBL" id="QUMO01000001">
    <property type="protein sequence ID" value="REF89342.1"/>
    <property type="molecule type" value="Genomic_DNA"/>
</dbReference>
<dbReference type="InterPro" id="IPR020568">
    <property type="entry name" value="Ribosomal_Su5_D2-typ_SF"/>
</dbReference>
<keyword evidence="7" id="KW-1185">Reference proteome</keyword>
<dbReference type="PANTHER" id="PTHR20861:SF6">
    <property type="entry name" value="BETA-RIBOFURANOSYLPHENOL 5'-PHOSPHATE SYNTHASE"/>
    <property type="match status" value="1"/>
</dbReference>
<dbReference type="GO" id="GO:0005524">
    <property type="term" value="F:ATP binding"/>
    <property type="evidence" value="ECO:0007669"/>
    <property type="project" value="InterPro"/>
</dbReference>
<feature type="region of interest" description="Disordered" evidence="3">
    <location>
        <begin position="325"/>
        <end position="346"/>
    </location>
</feature>
<dbReference type="InterPro" id="IPR006204">
    <property type="entry name" value="GHMP_kinase_N_dom"/>
</dbReference>
<dbReference type="InterPro" id="IPR013750">
    <property type="entry name" value="GHMP_kinase_C_dom"/>
</dbReference>
<dbReference type="Pfam" id="PF08544">
    <property type="entry name" value="GHMP_kinases_C"/>
    <property type="match status" value="1"/>
</dbReference>
<dbReference type="Proteomes" id="UP000256900">
    <property type="component" value="Unassembled WGS sequence"/>
</dbReference>
<feature type="domain" description="GHMP kinase C-terminal" evidence="5">
    <location>
        <begin position="209"/>
        <end position="294"/>
    </location>
</feature>
<reference evidence="6 7" key="1">
    <citation type="submission" date="2018-08" db="EMBL/GenBank/DDBJ databases">
        <title>Genomic Encyclopedia of Type Strains, Phase IV (KMG-IV): sequencing the most valuable type-strain genomes for metagenomic binning, comparative biology and taxonomic classification.</title>
        <authorList>
            <person name="Goeker M."/>
        </authorList>
    </citation>
    <scope>NUCLEOTIDE SEQUENCE [LARGE SCALE GENOMIC DNA]</scope>
    <source>
        <strain evidence="6 7">BW863</strain>
    </source>
</reference>
<comment type="caution">
    <text evidence="6">The sequence shown here is derived from an EMBL/GenBank/DDBJ whole genome shotgun (WGS) entry which is preliminary data.</text>
</comment>
<keyword evidence="2" id="KW-0418">Kinase</keyword>
<sequence>MQTRVSVQTSARLHLGFLDLNGGLGRRFGSFGLAIDRPVTALTIFRASQPSVEGPEAERIAAHIEVLKRHLNLSTTYGVRIEEAIPAHAGLGSGTQLAFALAAGLRRLEGLPEDFAGDALLLQRGRRSGIGAALFSRGGLVVDGGHGPRTVLPPVLCHLPFPEDWRIIIVMDSTFAGVHGADERAAFAALPQFPAAAAADICHRLLMQALPALAERDLAQFGAAVGHIQVILGDYFAPAQGGARYTSARVAEVIGRLAHFGAQGIGQSSWGPTGFAFAASDDEAQRLVRQVREERRAQKAEDGADPVMVVCKAINRGARITASSVPGDIRNAEDQPGTQDLRQGST</sequence>
<dbReference type="InterPro" id="IPR004422">
    <property type="entry name" value="RFAP_synthase"/>
</dbReference>
<evidence type="ECO:0000256" key="3">
    <source>
        <dbReference type="SAM" id="MobiDB-lite"/>
    </source>
</evidence>
<evidence type="ECO:0000256" key="2">
    <source>
        <dbReference type="ARBA" id="ARBA00022777"/>
    </source>
</evidence>
<evidence type="ECO:0000259" key="5">
    <source>
        <dbReference type="Pfam" id="PF08544"/>
    </source>
</evidence>
<gene>
    <name evidence="6" type="ORF">DES32_0562</name>
</gene>
<dbReference type="Gene3D" id="3.30.230.10">
    <property type="match status" value="1"/>
</dbReference>
<dbReference type="PIRSF" id="PIRSF004884">
    <property type="entry name" value="Sugar_kin_arch"/>
    <property type="match status" value="1"/>
</dbReference>
<organism evidence="6 7">
    <name type="scientific">Methylovirgula ligni</name>
    <dbReference type="NCBI Taxonomy" id="569860"/>
    <lineage>
        <taxon>Bacteria</taxon>
        <taxon>Pseudomonadati</taxon>
        <taxon>Pseudomonadota</taxon>
        <taxon>Alphaproteobacteria</taxon>
        <taxon>Hyphomicrobiales</taxon>
        <taxon>Beijerinckiaceae</taxon>
        <taxon>Methylovirgula</taxon>
    </lineage>
</organism>
<dbReference type="NCBIfam" id="TIGR00144">
    <property type="entry name" value="beta_RFAP_syn"/>
    <property type="match status" value="1"/>
</dbReference>
<protein>
    <submittedName>
        <fullName evidence="6">Beta-RFAP synthase</fullName>
    </submittedName>
</protein>
<proteinExistence type="predicted"/>
<name>A0A3D9Z2E1_9HYPH</name>
<keyword evidence="1" id="KW-0808">Transferase</keyword>
<dbReference type="PANTHER" id="PTHR20861">
    <property type="entry name" value="HOMOSERINE/4-DIPHOSPHOCYTIDYL-2-C-METHYL-D-ERYTHRITOL KINASE"/>
    <property type="match status" value="1"/>
</dbReference>
<dbReference type="AlphaFoldDB" id="A0A3D9Z2E1"/>
<evidence type="ECO:0000313" key="7">
    <source>
        <dbReference type="Proteomes" id="UP000256900"/>
    </source>
</evidence>